<dbReference type="PANTHER" id="PTHR46553:SF3">
    <property type="entry name" value="ADENINE NUCLEOTIDE ALPHA HYDROLASES-LIKE SUPERFAMILY PROTEIN"/>
    <property type="match status" value="1"/>
</dbReference>
<evidence type="ECO:0000313" key="2">
    <source>
        <dbReference type="EMBL" id="KAJ9545448.1"/>
    </source>
</evidence>
<dbReference type="Gene3D" id="3.40.50.620">
    <property type="entry name" value="HUPs"/>
    <property type="match status" value="1"/>
</dbReference>
<dbReference type="InterPro" id="IPR014729">
    <property type="entry name" value="Rossmann-like_a/b/a_fold"/>
</dbReference>
<comment type="caution">
    <text evidence="2">The sequence shown here is derived from an EMBL/GenBank/DDBJ whole genome shotgun (WGS) entry which is preliminary data.</text>
</comment>
<evidence type="ECO:0000313" key="3">
    <source>
        <dbReference type="Proteomes" id="UP001172457"/>
    </source>
</evidence>
<sequence length="163" mass="17958">MAEKQVIVVGFDDSAHSRYALDWTLEHFFTNQATKSLFKLIIVNAKVAPVSVLGLAGPASTEVYSLEEVDLQKKSEKASQTAMEICKAKSVNVQVDDVTVVTEEGDPRTVICDAIDKYKASFLVVGSHGYGPIKRYHFQGNLVKIDQDQETNESVLQSTDPVH</sequence>
<dbReference type="Proteomes" id="UP001172457">
    <property type="component" value="Chromosome 6"/>
</dbReference>
<feature type="domain" description="UspA" evidence="1">
    <location>
        <begin position="6"/>
        <end position="137"/>
    </location>
</feature>
<evidence type="ECO:0000259" key="1">
    <source>
        <dbReference type="Pfam" id="PF00582"/>
    </source>
</evidence>
<name>A0AA38SV49_9ASTR</name>
<reference evidence="2" key="1">
    <citation type="submission" date="2023-03" db="EMBL/GenBank/DDBJ databases">
        <title>Chromosome-scale reference genome and RAD-based genetic map of yellow starthistle (Centaurea solstitialis) reveal putative structural variation and QTLs associated with invader traits.</title>
        <authorList>
            <person name="Reatini B."/>
            <person name="Cang F.A."/>
            <person name="Jiang Q."/>
            <person name="Mckibben M.T.W."/>
            <person name="Barker M.S."/>
            <person name="Rieseberg L.H."/>
            <person name="Dlugosch K.M."/>
        </authorList>
    </citation>
    <scope>NUCLEOTIDE SEQUENCE</scope>
    <source>
        <strain evidence="2">CAN-66</strain>
        <tissue evidence="2">Leaf</tissue>
    </source>
</reference>
<protein>
    <recommendedName>
        <fullName evidence="1">UspA domain-containing protein</fullName>
    </recommendedName>
</protein>
<keyword evidence="3" id="KW-1185">Reference proteome</keyword>
<proteinExistence type="predicted"/>
<dbReference type="CDD" id="cd23659">
    <property type="entry name" value="USP_At3g01520-like"/>
    <property type="match status" value="1"/>
</dbReference>
<dbReference type="EMBL" id="JARYMX010000006">
    <property type="protein sequence ID" value="KAJ9545448.1"/>
    <property type="molecule type" value="Genomic_DNA"/>
</dbReference>
<dbReference type="AlphaFoldDB" id="A0AA38SV49"/>
<organism evidence="2 3">
    <name type="scientific">Centaurea solstitialis</name>
    <name type="common">yellow star-thistle</name>
    <dbReference type="NCBI Taxonomy" id="347529"/>
    <lineage>
        <taxon>Eukaryota</taxon>
        <taxon>Viridiplantae</taxon>
        <taxon>Streptophyta</taxon>
        <taxon>Embryophyta</taxon>
        <taxon>Tracheophyta</taxon>
        <taxon>Spermatophyta</taxon>
        <taxon>Magnoliopsida</taxon>
        <taxon>eudicotyledons</taxon>
        <taxon>Gunneridae</taxon>
        <taxon>Pentapetalae</taxon>
        <taxon>asterids</taxon>
        <taxon>campanulids</taxon>
        <taxon>Asterales</taxon>
        <taxon>Asteraceae</taxon>
        <taxon>Carduoideae</taxon>
        <taxon>Cardueae</taxon>
        <taxon>Centaureinae</taxon>
        <taxon>Centaurea</taxon>
    </lineage>
</organism>
<dbReference type="SUPFAM" id="SSF52402">
    <property type="entry name" value="Adenine nucleotide alpha hydrolases-like"/>
    <property type="match status" value="1"/>
</dbReference>
<dbReference type="Pfam" id="PF00582">
    <property type="entry name" value="Usp"/>
    <property type="match status" value="1"/>
</dbReference>
<accession>A0AA38SV49</accession>
<dbReference type="InterPro" id="IPR006016">
    <property type="entry name" value="UspA"/>
</dbReference>
<gene>
    <name evidence="2" type="ORF">OSB04_025155</name>
</gene>
<dbReference type="PANTHER" id="PTHR46553">
    <property type="entry name" value="ADENINE NUCLEOTIDE ALPHA HYDROLASES-LIKE SUPERFAMILY PROTEIN"/>
    <property type="match status" value="1"/>
</dbReference>